<feature type="domain" description="Gram-positive cocci surface proteins LPxTG" evidence="8">
    <location>
        <begin position="707"/>
        <end position="737"/>
    </location>
</feature>
<keyword evidence="3" id="KW-0964">Secreted</keyword>
<evidence type="ECO:0000256" key="6">
    <source>
        <dbReference type="SAM" id="MobiDB-lite"/>
    </source>
</evidence>
<dbReference type="InterPro" id="IPR008454">
    <property type="entry name" value="Collagen-bd_Cna-like_B-typ_dom"/>
</dbReference>
<evidence type="ECO:0000259" key="9">
    <source>
        <dbReference type="Pfam" id="PF01345"/>
    </source>
</evidence>
<evidence type="ECO:0000313" key="12">
    <source>
        <dbReference type="EMBL" id="TYC50529.1"/>
    </source>
</evidence>
<evidence type="ECO:0000259" key="10">
    <source>
        <dbReference type="Pfam" id="PF05738"/>
    </source>
</evidence>
<dbReference type="InterPro" id="IPR019931">
    <property type="entry name" value="LPXTG_anchor"/>
</dbReference>
<keyword evidence="7" id="KW-1133">Transmembrane helix</keyword>
<comment type="caution">
    <text evidence="12">The sequence shown here is derived from an EMBL/GenBank/DDBJ whole genome shotgun (WGS) entry which is preliminary data.</text>
</comment>
<dbReference type="Pfam" id="PF05738">
    <property type="entry name" value="Cna_B"/>
    <property type="match status" value="1"/>
</dbReference>
<dbReference type="Pfam" id="PF00746">
    <property type="entry name" value="Gram_pos_anchor"/>
    <property type="match status" value="1"/>
</dbReference>
<evidence type="ECO:0000256" key="5">
    <source>
        <dbReference type="ARBA" id="ARBA00023088"/>
    </source>
</evidence>
<dbReference type="InterPro" id="IPR013783">
    <property type="entry name" value="Ig-like_fold"/>
</dbReference>
<proteinExistence type="inferred from homology"/>
<dbReference type="InterPro" id="IPR008966">
    <property type="entry name" value="Adhesion_dom_sf"/>
</dbReference>
<evidence type="ECO:0000259" key="8">
    <source>
        <dbReference type="Pfam" id="PF00746"/>
    </source>
</evidence>
<dbReference type="PANTHER" id="PTHR36108">
    <property type="entry name" value="COLOSSIN-B-RELATED"/>
    <property type="match status" value="1"/>
</dbReference>
<dbReference type="Gene3D" id="2.60.40.10">
    <property type="entry name" value="Immunoglobulins"/>
    <property type="match status" value="1"/>
</dbReference>
<feature type="region of interest" description="Disordered" evidence="6">
    <location>
        <begin position="666"/>
        <end position="695"/>
    </location>
</feature>
<feature type="domain" description="CNA-B" evidence="10">
    <location>
        <begin position="577"/>
        <end position="659"/>
    </location>
</feature>
<keyword evidence="2" id="KW-0134">Cell wall</keyword>
<reference evidence="12 13" key="1">
    <citation type="submission" date="2019-01" db="EMBL/GenBank/DDBJ databases">
        <title>Weissella sp. nov., a novel lactic acid bacterium isolated from animal feces.</title>
        <authorList>
            <person name="Wang L.-T."/>
        </authorList>
    </citation>
    <scope>NUCLEOTIDE SEQUENCE [LARGE SCALE GENOMIC DNA]</scope>
    <source>
        <strain evidence="12 13">8H-2</strain>
    </source>
</reference>
<keyword evidence="13" id="KW-1185">Reference proteome</keyword>
<comment type="similarity">
    <text evidence="1">Belongs to the serine-aspartate repeat-containing protein (SDr) family.</text>
</comment>
<keyword evidence="5" id="KW-0572">Peptidoglycan-anchor</keyword>
<dbReference type="Pfam" id="PF01345">
    <property type="entry name" value="DUF11"/>
    <property type="match status" value="1"/>
</dbReference>
<feature type="transmembrane region" description="Helical" evidence="7">
    <location>
        <begin position="719"/>
        <end position="738"/>
    </location>
</feature>
<feature type="domain" description="DUF11" evidence="9">
    <location>
        <begin position="359"/>
        <end position="467"/>
    </location>
</feature>
<dbReference type="RefSeq" id="WP_148622001.1">
    <property type="nucleotide sequence ID" value="NZ_SDGZ01000008.1"/>
</dbReference>
<dbReference type="SUPFAM" id="SSF49401">
    <property type="entry name" value="Bacterial adhesins"/>
    <property type="match status" value="1"/>
</dbReference>
<evidence type="ECO:0000256" key="2">
    <source>
        <dbReference type="ARBA" id="ARBA00022512"/>
    </source>
</evidence>
<evidence type="ECO:0000256" key="4">
    <source>
        <dbReference type="ARBA" id="ARBA00022729"/>
    </source>
</evidence>
<accession>A0A6C2CAR7</accession>
<dbReference type="SUPFAM" id="SSF49478">
    <property type="entry name" value="Cna protein B-type domain"/>
    <property type="match status" value="2"/>
</dbReference>
<evidence type="ECO:0000256" key="7">
    <source>
        <dbReference type="SAM" id="Phobius"/>
    </source>
</evidence>
<protein>
    <submittedName>
        <fullName evidence="12">Cna B-type domain-containing protein</fullName>
    </submittedName>
</protein>
<dbReference type="Gene3D" id="2.60.40.1140">
    <property type="entry name" value="Collagen-binding surface protein Cna, B-type domain"/>
    <property type="match status" value="1"/>
</dbReference>
<dbReference type="Pfam" id="PF17802">
    <property type="entry name" value="SpaA"/>
    <property type="match status" value="1"/>
</dbReference>
<keyword evidence="7" id="KW-0812">Transmembrane</keyword>
<keyword evidence="4" id="KW-0732">Signal</keyword>
<dbReference type="PANTHER" id="PTHR36108:SF13">
    <property type="entry name" value="COLOSSIN-B-RELATED"/>
    <property type="match status" value="1"/>
</dbReference>
<gene>
    <name evidence="12" type="ORF">ESZ50_02350</name>
</gene>
<dbReference type="InterPro" id="IPR001434">
    <property type="entry name" value="OmcB-like_DUF11"/>
</dbReference>
<dbReference type="AlphaFoldDB" id="A0A6C2CAR7"/>
<dbReference type="InterPro" id="IPR041033">
    <property type="entry name" value="SpaA_PFL_dom_1"/>
</dbReference>
<sequence>MGKIRKIYKYFFLLAVIIFGAFVSIVQVPSIVASSSDDPGVTISAPESISSSGLVDLSVKLSSSSGKLNKDGSVLITIPKSIVADTSQLASKINLTDPFYLASPGNKTDANGNYILQVKYDASKIDPTEAVGYTFTIEFNAVYFKDHSIVDPNLTFSADLSVDNQVVSKDSSTSKTVPAQTGKPAFIKYSSSPSIEMNGQQQFVMSPTDSQANQFVVIVNYNKQSYDNLSVNDKLPAGLNLADSYSVFGNSSGDSSNIDHLKIYKVHFDDNGNIASTEYVTSQFKDNISVTDNALNVHFGQVGVDDAYVISYGASVNPGYDTSNFGTQYNNATMLNGSDTSYESSVPVTMHESISGATSLQKSVDRPQLATNASTLIYTLTLKNMSGSLKAGTIVSDPLPANVSYESTIQNSGFSDAEYNKSSNAVSYKLNEDIPMGQSRTIKVKVHFNNPGANSGDIIMNRASYTYAGATIYSNDATTLLKGSAILTKKDVKNDTPLAGAIFKLVDANNQLVKTNLTTDSDGNVDSGLLAPGEYSFIETSAPEGYALDPTPNRFTVVDGQSTTVKLVMYNSESININGKKTWVDGNNAMGVRPSTIKINLFADGMLQKSLSVSAKTNWAYFFNGVPKYDSKGTAIKYDVSEDSVDGYKSTKNGYNFTNMLIPSGLTPNTPSKPKKPAIPSVFENKPKQNMAKNPFTYNTQSHTTHAEELPKTGVNGEVWLSIIGVILTAGLIVYLRWH</sequence>
<dbReference type="OrthoDB" id="9810250at2"/>
<keyword evidence="7" id="KW-0472">Membrane</keyword>
<feature type="transmembrane region" description="Helical" evidence="7">
    <location>
        <begin position="7"/>
        <end position="26"/>
    </location>
</feature>
<dbReference type="NCBIfam" id="TIGR01167">
    <property type="entry name" value="LPXTG_anchor"/>
    <property type="match status" value="1"/>
</dbReference>
<dbReference type="Proteomes" id="UP000371977">
    <property type="component" value="Unassembled WGS sequence"/>
</dbReference>
<evidence type="ECO:0000313" key="13">
    <source>
        <dbReference type="Proteomes" id="UP000371977"/>
    </source>
</evidence>
<dbReference type="EMBL" id="SDGZ01000008">
    <property type="protein sequence ID" value="TYC50529.1"/>
    <property type="molecule type" value="Genomic_DNA"/>
</dbReference>
<evidence type="ECO:0000256" key="3">
    <source>
        <dbReference type="ARBA" id="ARBA00022525"/>
    </source>
</evidence>
<organism evidence="12 13">
    <name type="scientific">Weissella muntiaci</name>
    <dbReference type="NCBI Taxonomy" id="2508881"/>
    <lineage>
        <taxon>Bacteria</taxon>
        <taxon>Bacillati</taxon>
        <taxon>Bacillota</taxon>
        <taxon>Bacilli</taxon>
        <taxon>Lactobacillales</taxon>
        <taxon>Lactobacillaceae</taxon>
        <taxon>Weissella</taxon>
    </lineage>
</organism>
<evidence type="ECO:0000259" key="11">
    <source>
        <dbReference type="Pfam" id="PF17802"/>
    </source>
</evidence>
<name>A0A6C2CAR7_9LACO</name>
<feature type="domain" description="SpaA-like prealbumin fold" evidence="11">
    <location>
        <begin position="484"/>
        <end position="566"/>
    </location>
</feature>
<evidence type="ECO:0000256" key="1">
    <source>
        <dbReference type="ARBA" id="ARBA00007257"/>
    </source>
</evidence>
<dbReference type="CDD" id="cd00222">
    <property type="entry name" value="CollagenBindB"/>
    <property type="match status" value="1"/>
</dbReference>